<dbReference type="OrthoDB" id="6511796at2759"/>
<accession>A0A4Y2G4W5</accession>
<comment type="caution">
    <text evidence="1">The sequence shown here is derived from an EMBL/GenBank/DDBJ whole genome shotgun (WGS) entry which is preliminary data.</text>
</comment>
<dbReference type="EMBL" id="BGPR01001226">
    <property type="protein sequence ID" value="GBM48750.1"/>
    <property type="molecule type" value="Genomic_DNA"/>
</dbReference>
<reference evidence="1 2" key="1">
    <citation type="journal article" date="2019" name="Sci. Rep.">
        <title>Orb-weaving spider Araneus ventricosus genome elucidates the spidroin gene catalogue.</title>
        <authorList>
            <person name="Kono N."/>
            <person name="Nakamura H."/>
            <person name="Ohtoshi R."/>
            <person name="Moran D.A.P."/>
            <person name="Shinohara A."/>
            <person name="Yoshida Y."/>
            <person name="Fujiwara M."/>
            <person name="Mori M."/>
            <person name="Tomita M."/>
            <person name="Arakawa K."/>
        </authorList>
    </citation>
    <scope>NUCLEOTIDE SEQUENCE [LARGE SCALE GENOMIC DNA]</scope>
</reference>
<name>A0A4Y2G4W5_ARAVE</name>
<proteinExistence type="predicted"/>
<evidence type="ECO:0000313" key="1">
    <source>
        <dbReference type="EMBL" id="GBM48750.1"/>
    </source>
</evidence>
<sequence>MKRHNIVFRKLCGESASVDASSCEEWLSELPSLLKNYKADDVFNPYDTELFFRCLPNKTAAIKGEECHCGKQSKLRVTVLLAANQSGKITSNLTCPYGHTNIEPLAVLKYAIKFEYKIFSQSTLLHR</sequence>
<dbReference type="AlphaFoldDB" id="A0A4Y2G4W5"/>
<organism evidence="1 2">
    <name type="scientific">Araneus ventricosus</name>
    <name type="common">Orbweaver spider</name>
    <name type="synonym">Epeira ventricosa</name>
    <dbReference type="NCBI Taxonomy" id="182803"/>
    <lineage>
        <taxon>Eukaryota</taxon>
        <taxon>Metazoa</taxon>
        <taxon>Ecdysozoa</taxon>
        <taxon>Arthropoda</taxon>
        <taxon>Chelicerata</taxon>
        <taxon>Arachnida</taxon>
        <taxon>Araneae</taxon>
        <taxon>Araneomorphae</taxon>
        <taxon>Entelegynae</taxon>
        <taxon>Araneoidea</taxon>
        <taxon>Araneidae</taxon>
        <taxon>Araneus</taxon>
    </lineage>
</organism>
<gene>
    <name evidence="1" type="ORF">AVEN_193444_1</name>
</gene>
<dbReference type="Proteomes" id="UP000499080">
    <property type="component" value="Unassembled WGS sequence"/>
</dbReference>
<keyword evidence="2" id="KW-1185">Reference proteome</keyword>
<evidence type="ECO:0000313" key="2">
    <source>
        <dbReference type="Proteomes" id="UP000499080"/>
    </source>
</evidence>
<evidence type="ECO:0008006" key="3">
    <source>
        <dbReference type="Google" id="ProtNLM"/>
    </source>
</evidence>
<protein>
    <recommendedName>
        <fullName evidence="3">DDE-1 domain-containing protein</fullName>
    </recommendedName>
</protein>